<evidence type="ECO:0000313" key="3">
    <source>
        <dbReference type="Proteomes" id="UP001597391"/>
    </source>
</evidence>
<proteinExistence type="predicted"/>
<feature type="transmembrane region" description="Helical" evidence="1">
    <location>
        <begin position="6"/>
        <end position="25"/>
    </location>
</feature>
<accession>A0ABW5XJ38</accession>
<comment type="caution">
    <text evidence="2">The sequence shown here is derived from an EMBL/GenBank/DDBJ whole genome shotgun (WGS) entry which is preliminary data.</text>
</comment>
<feature type="transmembrane region" description="Helical" evidence="1">
    <location>
        <begin position="106"/>
        <end position="124"/>
    </location>
</feature>
<dbReference type="Proteomes" id="UP001597391">
    <property type="component" value="Unassembled WGS sequence"/>
</dbReference>
<keyword evidence="3" id="KW-1185">Reference proteome</keyword>
<feature type="transmembrane region" description="Helical" evidence="1">
    <location>
        <begin position="46"/>
        <end position="70"/>
    </location>
</feature>
<sequence>MEFALGAVGLGVVAFAVVWAMALTRKVRKAGANYAPVRQETPGQRLAWCALIIIGITGIALLTVLSPTLISEHSGGYSSLRTAVTGLLDGPCCEQGSQDATAGQRIFAVLQSFGVIALAGWLSWRVVRRGQHIVSTAIAEHEETQK</sequence>
<organism evidence="2 3">
    <name type="scientific">Populibacterium corticicola</name>
    <dbReference type="NCBI Taxonomy" id="1812826"/>
    <lineage>
        <taxon>Bacteria</taxon>
        <taxon>Bacillati</taxon>
        <taxon>Actinomycetota</taxon>
        <taxon>Actinomycetes</taxon>
        <taxon>Micrococcales</taxon>
        <taxon>Jonesiaceae</taxon>
        <taxon>Populibacterium</taxon>
    </lineage>
</organism>
<name>A0ABW5XJ38_9MICO</name>
<keyword evidence="1" id="KW-1133">Transmembrane helix</keyword>
<evidence type="ECO:0000313" key="2">
    <source>
        <dbReference type="EMBL" id="MFD2841572.1"/>
    </source>
</evidence>
<dbReference type="EMBL" id="JBHUOP010000007">
    <property type="protein sequence ID" value="MFD2841572.1"/>
    <property type="molecule type" value="Genomic_DNA"/>
</dbReference>
<reference evidence="3" key="1">
    <citation type="journal article" date="2019" name="Int. J. Syst. Evol. Microbiol.">
        <title>The Global Catalogue of Microorganisms (GCM) 10K type strain sequencing project: providing services to taxonomists for standard genome sequencing and annotation.</title>
        <authorList>
            <consortium name="The Broad Institute Genomics Platform"/>
            <consortium name="The Broad Institute Genome Sequencing Center for Infectious Disease"/>
            <person name="Wu L."/>
            <person name="Ma J."/>
        </authorList>
    </citation>
    <scope>NUCLEOTIDE SEQUENCE [LARGE SCALE GENOMIC DNA]</scope>
    <source>
        <strain evidence="3">KCTC 33576</strain>
    </source>
</reference>
<gene>
    <name evidence="2" type="ORF">ACFSYH_13485</name>
</gene>
<keyword evidence="1" id="KW-0472">Membrane</keyword>
<evidence type="ECO:0000256" key="1">
    <source>
        <dbReference type="SAM" id="Phobius"/>
    </source>
</evidence>
<dbReference type="RefSeq" id="WP_377467708.1">
    <property type="nucleotide sequence ID" value="NZ_JBHUOP010000007.1"/>
</dbReference>
<protein>
    <submittedName>
        <fullName evidence="2">Uncharacterized protein</fullName>
    </submittedName>
</protein>
<keyword evidence="1" id="KW-0812">Transmembrane</keyword>